<dbReference type="InterPro" id="IPR010865">
    <property type="entry name" value="DUF1499"/>
</dbReference>
<evidence type="ECO:0000313" key="4">
    <source>
        <dbReference type="Proteomes" id="UP001153069"/>
    </source>
</evidence>
<feature type="chain" id="PRO_5040447675" evidence="2">
    <location>
        <begin position="21"/>
        <end position="250"/>
    </location>
</feature>
<reference evidence="3" key="1">
    <citation type="submission" date="2020-06" db="EMBL/GenBank/DDBJ databases">
        <authorList>
            <consortium name="Plant Systems Biology data submission"/>
        </authorList>
    </citation>
    <scope>NUCLEOTIDE SEQUENCE</scope>
    <source>
        <strain evidence="3">D6</strain>
    </source>
</reference>
<feature type="region of interest" description="Disordered" evidence="1">
    <location>
        <begin position="63"/>
        <end position="88"/>
    </location>
</feature>
<evidence type="ECO:0000256" key="1">
    <source>
        <dbReference type="SAM" id="MobiDB-lite"/>
    </source>
</evidence>
<dbReference type="OrthoDB" id="41501at2759"/>
<comment type="caution">
    <text evidence="3">The sequence shown here is derived from an EMBL/GenBank/DDBJ whole genome shotgun (WGS) entry which is preliminary data.</text>
</comment>
<organism evidence="3 4">
    <name type="scientific">Seminavis robusta</name>
    <dbReference type="NCBI Taxonomy" id="568900"/>
    <lineage>
        <taxon>Eukaryota</taxon>
        <taxon>Sar</taxon>
        <taxon>Stramenopiles</taxon>
        <taxon>Ochrophyta</taxon>
        <taxon>Bacillariophyta</taxon>
        <taxon>Bacillariophyceae</taxon>
        <taxon>Bacillariophycidae</taxon>
        <taxon>Naviculales</taxon>
        <taxon>Naviculaceae</taxon>
        <taxon>Seminavis</taxon>
    </lineage>
</organism>
<dbReference type="PANTHER" id="PTHR34801">
    <property type="entry name" value="EXPRESSED PROTEIN"/>
    <property type="match status" value="1"/>
</dbReference>
<dbReference type="Proteomes" id="UP001153069">
    <property type="component" value="Unassembled WGS sequence"/>
</dbReference>
<evidence type="ECO:0000256" key="2">
    <source>
        <dbReference type="SAM" id="SignalP"/>
    </source>
</evidence>
<keyword evidence="2" id="KW-0732">Signal</keyword>
<accession>A0A9N8H803</accession>
<dbReference type="EMBL" id="CAICTM010000154">
    <property type="protein sequence ID" value="CAB9503082.1"/>
    <property type="molecule type" value="Genomic_DNA"/>
</dbReference>
<dbReference type="AlphaFoldDB" id="A0A9N8H803"/>
<gene>
    <name evidence="3" type="ORF">SEMRO_155_G070510.1</name>
</gene>
<dbReference type="Pfam" id="PF07386">
    <property type="entry name" value="DUF1499"/>
    <property type="match status" value="1"/>
</dbReference>
<feature type="signal peptide" evidence="2">
    <location>
        <begin position="1"/>
        <end position="20"/>
    </location>
</feature>
<sequence length="250" mass="27734">MRRSNLFLVLPLATFHAATSLSSSKPKSAVKTPPEMNRRDLFGIGLVSTALLFGGDSAEAFPNKISTKYDDRPKRRGPQPKDLGVGPRKDMIGDEYVGLKNCGPAPNCFCSTDDPEDEPDHYIPAWIWPESLDQEKAFQQLEQVIQAYQPGQDNVDGGGFQIVTSKNGYIYTQFEALKNGYIDDLELAVVNGKGPRAVQVRSSSRVGYLDYGVNGKRVNYIAKSLREKGWNAPGVDYDTHRNYAIQNEVI</sequence>
<keyword evidence="4" id="KW-1185">Reference proteome</keyword>
<name>A0A9N8H803_9STRA</name>
<evidence type="ECO:0000313" key="3">
    <source>
        <dbReference type="EMBL" id="CAB9503082.1"/>
    </source>
</evidence>
<protein>
    <submittedName>
        <fullName evidence="3">Uncharacterized protein</fullName>
    </submittedName>
</protein>
<proteinExistence type="predicted"/>
<dbReference type="PANTHER" id="PTHR34801:SF6">
    <property type="entry name" value="SLL1620 PROTEIN"/>
    <property type="match status" value="1"/>
</dbReference>